<dbReference type="Proteomes" id="UP001141327">
    <property type="component" value="Unassembled WGS sequence"/>
</dbReference>
<dbReference type="SUPFAM" id="SSF50978">
    <property type="entry name" value="WD40 repeat-like"/>
    <property type="match status" value="1"/>
</dbReference>
<feature type="compositionally biased region" description="Low complexity" evidence="2">
    <location>
        <begin position="225"/>
        <end position="242"/>
    </location>
</feature>
<keyword evidence="5" id="KW-1185">Reference proteome</keyword>
<dbReference type="InterPro" id="IPR036322">
    <property type="entry name" value="WD40_repeat_dom_sf"/>
</dbReference>
<accession>A0ABQ8UMR4</accession>
<feature type="compositionally biased region" description="Low complexity" evidence="2">
    <location>
        <begin position="70"/>
        <end position="83"/>
    </location>
</feature>
<sequence length="657" mass="70401">MLVLVFLNGLCGQCLRLRERQLRSCTPGDLGNQNGGFEARSSSFKHNTAAAASMEETPSPPPTGSPSPNGPAAAAALVATPGQPGQPGASQSVGLVPLHAFGIAPRVGDNIYFVDDDRVVYPVGRHIAILKLSTRTIQWIMEDKNRAITAMAISPDRKYLAVCETILEGDGPPQISVYDLAKRKRSRILTHPDVTDKEFTCVAFTGDSRDIIAVTGRLPERRPAEPAAGDPGALDGAVAVGQPDPPQGHGGRGGPGDPGLGPPDRPDPPAVLGADVPVRCLAPYGKGFMAAGDGGRMAIFEIDHKEVYKQKGPIIQAPRDDLPVTGLAMAPNERQLVCVLGGCQLCLARTQVIESAPDSRDVFQYVGGGSHGSAITGLSSCVRKPLLASCSADGWVRVWNYMDRLCELAKAMESPAECVSLHPSGFHLLVGCTDRLRLYNIHHDGLVLVRDFPQVKQCKEVLFSNGGHLFAVAHAKVITIFATYTCEALFQLKAHAAPVRALQWSRDDRYLATAGLDGAVYEWRGEETGASRTANEYVVKACRYQGIAYSGHRIVACGNEGSLREVAEGQCAHHFQARDCYMNQLALTGDKALFAGTSKGVVQVYGWPLVVDKHDEMAVHQGPPRPLQPRAPPAPRYHRQGDGPPIQPPPRPPLTPT</sequence>
<organism evidence="4 5">
    <name type="scientific">Paratrimastix pyriformis</name>
    <dbReference type="NCBI Taxonomy" id="342808"/>
    <lineage>
        <taxon>Eukaryota</taxon>
        <taxon>Metamonada</taxon>
        <taxon>Preaxostyla</taxon>
        <taxon>Paratrimastigidae</taxon>
        <taxon>Paratrimastix</taxon>
    </lineage>
</organism>
<feature type="compositionally biased region" description="Pro residues" evidence="2">
    <location>
        <begin position="58"/>
        <end position="69"/>
    </location>
</feature>
<evidence type="ECO:0000256" key="3">
    <source>
        <dbReference type="SAM" id="SignalP"/>
    </source>
</evidence>
<evidence type="ECO:0000313" key="5">
    <source>
        <dbReference type="Proteomes" id="UP001141327"/>
    </source>
</evidence>
<dbReference type="SMART" id="SM00320">
    <property type="entry name" value="WD40"/>
    <property type="match status" value="5"/>
</dbReference>
<feature type="chain" id="PRO_5046576546" evidence="3">
    <location>
        <begin position="17"/>
        <end position="657"/>
    </location>
</feature>
<keyword evidence="3" id="KW-0732">Signal</keyword>
<keyword evidence="4" id="KW-0969">Cilium</keyword>
<gene>
    <name evidence="4" type="ORF">PAPYR_4314</name>
</gene>
<proteinExistence type="predicted"/>
<keyword evidence="4" id="KW-0282">Flagellum</keyword>
<feature type="region of interest" description="Disordered" evidence="2">
    <location>
        <begin position="25"/>
        <end position="91"/>
    </location>
</feature>
<dbReference type="PROSITE" id="PS50294">
    <property type="entry name" value="WD_REPEATS_REGION"/>
    <property type="match status" value="1"/>
</dbReference>
<dbReference type="InterPro" id="IPR052993">
    <property type="entry name" value="CFA-57"/>
</dbReference>
<feature type="signal peptide" evidence="3">
    <location>
        <begin position="1"/>
        <end position="16"/>
    </location>
</feature>
<feature type="compositionally biased region" description="Pro residues" evidence="2">
    <location>
        <begin position="623"/>
        <end position="635"/>
    </location>
</feature>
<feature type="repeat" description="WD" evidence="1">
    <location>
        <begin position="492"/>
        <end position="523"/>
    </location>
</feature>
<dbReference type="PANTHER" id="PTHR32215:SF0">
    <property type="entry name" value="CILIA- AND FLAGELLA-ASSOCIATED PROTEIN 57"/>
    <property type="match status" value="1"/>
</dbReference>
<feature type="region of interest" description="Disordered" evidence="2">
    <location>
        <begin position="216"/>
        <end position="273"/>
    </location>
</feature>
<dbReference type="PANTHER" id="PTHR32215">
    <property type="entry name" value="CILIA- AND FLAGELLA-ASSOCIATED PROTEIN 57"/>
    <property type="match status" value="1"/>
</dbReference>
<dbReference type="InterPro" id="IPR015943">
    <property type="entry name" value="WD40/YVTN_repeat-like_dom_sf"/>
</dbReference>
<comment type="caution">
    <text evidence="4">The sequence shown here is derived from an EMBL/GenBank/DDBJ whole genome shotgun (WGS) entry which is preliminary data.</text>
</comment>
<dbReference type="Gene3D" id="2.130.10.10">
    <property type="entry name" value="YVTN repeat-like/Quinoprotein amine dehydrogenase"/>
    <property type="match status" value="2"/>
</dbReference>
<feature type="compositionally biased region" description="Low complexity" evidence="2">
    <location>
        <begin position="48"/>
        <end position="57"/>
    </location>
</feature>
<evidence type="ECO:0000256" key="1">
    <source>
        <dbReference type="PROSITE-ProRule" id="PRU00221"/>
    </source>
</evidence>
<keyword evidence="1" id="KW-0853">WD repeat</keyword>
<reference evidence="4" key="1">
    <citation type="journal article" date="2022" name="bioRxiv">
        <title>Genomics of Preaxostyla Flagellates Illuminates Evolutionary Transitions and the Path Towards Mitochondrial Loss.</title>
        <authorList>
            <person name="Novak L.V.F."/>
            <person name="Treitli S.C."/>
            <person name="Pyrih J."/>
            <person name="Halakuc P."/>
            <person name="Pipaliya S.V."/>
            <person name="Vacek V."/>
            <person name="Brzon O."/>
            <person name="Soukal P."/>
            <person name="Eme L."/>
            <person name="Dacks J.B."/>
            <person name="Karnkowska A."/>
            <person name="Elias M."/>
            <person name="Hampl V."/>
        </authorList>
    </citation>
    <scope>NUCLEOTIDE SEQUENCE</scope>
    <source>
        <strain evidence="4">RCP-MX</strain>
    </source>
</reference>
<name>A0ABQ8UMR4_9EUKA</name>
<evidence type="ECO:0000256" key="2">
    <source>
        <dbReference type="SAM" id="MobiDB-lite"/>
    </source>
</evidence>
<dbReference type="PROSITE" id="PS50082">
    <property type="entry name" value="WD_REPEATS_2"/>
    <property type="match status" value="1"/>
</dbReference>
<dbReference type="EMBL" id="JAPMOS010000018">
    <property type="protein sequence ID" value="KAJ4459588.1"/>
    <property type="molecule type" value="Genomic_DNA"/>
</dbReference>
<dbReference type="Pfam" id="PF00400">
    <property type="entry name" value="WD40"/>
    <property type="match status" value="2"/>
</dbReference>
<feature type="compositionally biased region" description="Gly residues" evidence="2">
    <location>
        <begin position="248"/>
        <end position="259"/>
    </location>
</feature>
<dbReference type="InterPro" id="IPR001680">
    <property type="entry name" value="WD40_rpt"/>
</dbReference>
<protein>
    <submittedName>
        <fullName evidence="4">Flagellar associated protein</fullName>
    </submittedName>
</protein>
<keyword evidence="4" id="KW-0966">Cell projection</keyword>
<feature type="region of interest" description="Disordered" evidence="2">
    <location>
        <begin position="619"/>
        <end position="657"/>
    </location>
</feature>
<feature type="compositionally biased region" description="Pro residues" evidence="2">
    <location>
        <begin position="645"/>
        <end position="657"/>
    </location>
</feature>
<evidence type="ECO:0000313" key="4">
    <source>
        <dbReference type="EMBL" id="KAJ4459588.1"/>
    </source>
</evidence>